<sequence>MSAISTNFPSALSTVAGQRDSFPITSRKASNYHGLSISIPTDPVLTPLELNLGTPFIGNDLIRSYIWSPTSKRFSTLWSASRSRNSEAEPLLSNTNRSEDEDDDAQYITLDYDNHFYNLPSHLFHSFKDCSETEIYPSLSLSFSCNALGDEEHGQAAAEFHDELTRIALDLDDSKFDDPDCLRGIETDLLAVPPVELFQEVLLKSLKKRAFSDLHPVLAPENNSSEESDDDDDEFFDADEEPVSRKTSGSSIQPKPIDVSAVDRKVIAPFEEPKPETCRRKSSKLHRLLSRRRLCL</sequence>
<comment type="caution">
    <text evidence="2">The sequence shown here is derived from an EMBL/GenBank/DDBJ whole genome shotgun (WGS) entry which is preliminary data.</text>
</comment>
<dbReference type="OrthoDB" id="2660897at2759"/>
<organism evidence="2 3">
    <name type="scientific">Moniliophthora roreri (strain MCA 2997)</name>
    <name type="common">Cocoa frosty pod rot fungus</name>
    <name type="synonym">Crinipellis roreri</name>
    <dbReference type="NCBI Taxonomy" id="1381753"/>
    <lineage>
        <taxon>Eukaryota</taxon>
        <taxon>Fungi</taxon>
        <taxon>Dikarya</taxon>
        <taxon>Basidiomycota</taxon>
        <taxon>Agaricomycotina</taxon>
        <taxon>Agaricomycetes</taxon>
        <taxon>Agaricomycetidae</taxon>
        <taxon>Agaricales</taxon>
        <taxon>Marasmiineae</taxon>
        <taxon>Marasmiaceae</taxon>
        <taxon>Moniliophthora</taxon>
    </lineage>
</organism>
<evidence type="ECO:0000313" key="3">
    <source>
        <dbReference type="Proteomes" id="UP000017559"/>
    </source>
</evidence>
<reference evidence="2 3" key="1">
    <citation type="journal article" date="2014" name="BMC Genomics">
        <title>Genome and secretome analysis of the hemibiotrophic fungal pathogen, Moniliophthora roreri, which causes frosty pod rot disease of cacao: mechanisms of the biotrophic and necrotrophic phases.</title>
        <authorList>
            <person name="Meinhardt L.W."/>
            <person name="Costa G.G.L."/>
            <person name="Thomazella D.P.T."/>
            <person name="Teixeira P.J.P.L."/>
            <person name="Carazzolle M.F."/>
            <person name="Schuster S.C."/>
            <person name="Carlson J.E."/>
            <person name="Guiltinan M.J."/>
            <person name="Mieczkowski P."/>
            <person name="Farmer A."/>
            <person name="Ramaraj T."/>
            <person name="Crozier J."/>
            <person name="Davis R.E."/>
            <person name="Shao J."/>
            <person name="Melnick R.L."/>
            <person name="Pereira G.A.G."/>
            <person name="Bailey B.A."/>
        </authorList>
    </citation>
    <scope>NUCLEOTIDE SEQUENCE [LARGE SCALE GENOMIC DNA]</scope>
    <source>
        <strain evidence="2 3">MCA 2997</strain>
    </source>
</reference>
<accession>V2X5V6</accession>
<dbReference type="HOGENOM" id="CLU_940365_0_0_1"/>
<dbReference type="AlphaFoldDB" id="V2X5V6"/>
<feature type="compositionally biased region" description="Acidic residues" evidence="1">
    <location>
        <begin position="224"/>
        <end position="241"/>
    </location>
</feature>
<evidence type="ECO:0000313" key="2">
    <source>
        <dbReference type="EMBL" id="ESK87845.1"/>
    </source>
</evidence>
<dbReference type="KEGG" id="mrr:Moror_15293"/>
<protein>
    <submittedName>
        <fullName evidence="2">Uncharacterized protein</fullName>
    </submittedName>
</protein>
<dbReference type="EMBL" id="AWSO01000731">
    <property type="protein sequence ID" value="ESK87845.1"/>
    <property type="molecule type" value="Genomic_DNA"/>
</dbReference>
<keyword evidence="3" id="KW-1185">Reference proteome</keyword>
<dbReference type="Proteomes" id="UP000017559">
    <property type="component" value="Unassembled WGS sequence"/>
</dbReference>
<gene>
    <name evidence="2" type="ORF">Moror_15293</name>
</gene>
<name>V2X5V6_MONRO</name>
<proteinExistence type="predicted"/>
<evidence type="ECO:0000256" key="1">
    <source>
        <dbReference type="SAM" id="MobiDB-lite"/>
    </source>
</evidence>
<feature type="region of interest" description="Disordered" evidence="1">
    <location>
        <begin position="218"/>
        <end position="264"/>
    </location>
</feature>